<dbReference type="Proteomes" id="UP000005481">
    <property type="component" value="Unassembled WGS sequence"/>
</dbReference>
<gene>
    <name evidence="2" type="ORF">HMPREF0080_00794</name>
</gene>
<feature type="transmembrane region" description="Helical" evidence="1">
    <location>
        <begin position="6"/>
        <end position="27"/>
    </location>
</feature>
<dbReference type="AlphaFoldDB" id="G9YGM6"/>
<organism evidence="2 3">
    <name type="scientific">Anaeroglobus geminatus F0357</name>
    <dbReference type="NCBI Taxonomy" id="861450"/>
    <lineage>
        <taxon>Bacteria</taxon>
        <taxon>Bacillati</taxon>
        <taxon>Bacillota</taxon>
        <taxon>Negativicutes</taxon>
        <taxon>Veillonellales</taxon>
        <taxon>Veillonellaceae</taxon>
        <taxon>Anaeroglobus</taxon>
    </lineage>
</organism>
<keyword evidence="3" id="KW-1185">Reference proteome</keyword>
<keyword evidence="1" id="KW-1133">Transmembrane helix</keyword>
<name>G9YGM6_9FIRM</name>
<comment type="caution">
    <text evidence="2">The sequence shown here is derived from an EMBL/GenBank/DDBJ whole genome shotgun (WGS) entry which is preliminary data.</text>
</comment>
<dbReference type="HOGENOM" id="CLU_3211647_0_0_9"/>
<accession>G9YGM6</accession>
<evidence type="ECO:0000256" key="1">
    <source>
        <dbReference type="SAM" id="Phobius"/>
    </source>
</evidence>
<reference evidence="2 3" key="1">
    <citation type="submission" date="2011-08" db="EMBL/GenBank/DDBJ databases">
        <authorList>
            <person name="Weinstock G."/>
            <person name="Sodergren E."/>
            <person name="Clifton S."/>
            <person name="Fulton L."/>
            <person name="Fulton B."/>
            <person name="Courtney L."/>
            <person name="Fronick C."/>
            <person name="Harrison M."/>
            <person name="Strong C."/>
            <person name="Farmer C."/>
            <person name="Delahaunty K."/>
            <person name="Markovic C."/>
            <person name="Hall O."/>
            <person name="Minx P."/>
            <person name="Tomlinson C."/>
            <person name="Mitreva M."/>
            <person name="Hou S."/>
            <person name="Chen J."/>
            <person name="Wollam A."/>
            <person name="Pepin K.H."/>
            <person name="Johnson M."/>
            <person name="Bhonagiri V."/>
            <person name="Zhang X."/>
            <person name="Suruliraj S."/>
            <person name="Warren W."/>
            <person name="Chinwalla A."/>
            <person name="Mardis E.R."/>
            <person name="Wilson R.K."/>
        </authorList>
    </citation>
    <scope>NUCLEOTIDE SEQUENCE [LARGE SCALE GENOMIC DNA]</scope>
    <source>
        <strain evidence="2 3">F0357</strain>
    </source>
</reference>
<protein>
    <submittedName>
        <fullName evidence="2">Uncharacterized protein</fullName>
    </submittedName>
</protein>
<sequence length="44" mass="5372">MTERLLLYVLIILFMIFYHEYVTLSIAENKSNAYRFDPNIKFKL</sequence>
<proteinExistence type="predicted"/>
<dbReference type="EMBL" id="AGCJ01000025">
    <property type="protein sequence ID" value="EHM41840.1"/>
    <property type="molecule type" value="Genomic_DNA"/>
</dbReference>
<evidence type="ECO:0000313" key="2">
    <source>
        <dbReference type="EMBL" id="EHM41840.1"/>
    </source>
</evidence>
<keyword evidence="1" id="KW-0812">Transmembrane</keyword>
<keyword evidence="1" id="KW-0472">Membrane</keyword>
<dbReference type="STRING" id="861450.HMPREF0080_00794"/>
<evidence type="ECO:0000313" key="3">
    <source>
        <dbReference type="Proteomes" id="UP000005481"/>
    </source>
</evidence>